<feature type="compositionally biased region" description="Gly residues" evidence="1">
    <location>
        <begin position="40"/>
        <end position="49"/>
    </location>
</feature>
<organism evidence="2 3">
    <name type="scientific">Ficus carica</name>
    <name type="common">Common fig</name>
    <dbReference type="NCBI Taxonomy" id="3494"/>
    <lineage>
        <taxon>Eukaryota</taxon>
        <taxon>Viridiplantae</taxon>
        <taxon>Streptophyta</taxon>
        <taxon>Embryophyta</taxon>
        <taxon>Tracheophyta</taxon>
        <taxon>Spermatophyta</taxon>
        <taxon>Magnoliopsida</taxon>
        <taxon>eudicotyledons</taxon>
        <taxon>Gunneridae</taxon>
        <taxon>Pentapetalae</taxon>
        <taxon>rosids</taxon>
        <taxon>fabids</taxon>
        <taxon>Rosales</taxon>
        <taxon>Moraceae</taxon>
        <taxon>Ficeae</taxon>
        <taxon>Ficus</taxon>
    </lineage>
</organism>
<reference evidence="2" key="1">
    <citation type="submission" date="2023-07" db="EMBL/GenBank/DDBJ databases">
        <title>draft genome sequence of fig (Ficus carica).</title>
        <authorList>
            <person name="Takahashi T."/>
            <person name="Nishimura K."/>
        </authorList>
    </citation>
    <scope>NUCLEOTIDE SEQUENCE</scope>
</reference>
<feature type="compositionally biased region" description="Basic and acidic residues" evidence="1">
    <location>
        <begin position="52"/>
        <end position="62"/>
    </location>
</feature>
<evidence type="ECO:0000256" key="1">
    <source>
        <dbReference type="SAM" id="MobiDB-lite"/>
    </source>
</evidence>
<evidence type="ECO:0000313" key="3">
    <source>
        <dbReference type="Proteomes" id="UP001187192"/>
    </source>
</evidence>
<accession>A0AA88E1A6</accession>
<proteinExistence type="predicted"/>
<feature type="region of interest" description="Disordered" evidence="1">
    <location>
        <begin position="30"/>
        <end position="62"/>
    </location>
</feature>
<keyword evidence="3" id="KW-1185">Reference proteome</keyword>
<dbReference type="Proteomes" id="UP001187192">
    <property type="component" value="Unassembled WGS sequence"/>
</dbReference>
<name>A0AA88E1A6_FICCA</name>
<dbReference type="EMBL" id="BTGU01000266">
    <property type="protein sequence ID" value="GMN65850.1"/>
    <property type="molecule type" value="Genomic_DNA"/>
</dbReference>
<gene>
    <name evidence="2" type="ORF">TIFTF001_034927</name>
</gene>
<protein>
    <submittedName>
        <fullName evidence="2">Uncharacterized protein</fullName>
    </submittedName>
</protein>
<sequence>MHYPSNIHYNLPACRAWVRAECGERERESCVSSLVDPSENGGGRVSGGGGRRRMEPREKFER</sequence>
<evidence type="ECO:0000313" key="2">
    <source>
        <dbReference type="EMBL" id="GMN65850.1"/>
    </source>
</evidence>
<comment type="caution">
    <text evidence="2">The sequence shown here is derived from an EMBL/GenBank/DDBJ whole genome shotgun (WGS) entry which is preliminary data.</text>
</comment>
<dbReference type="AlphaFoldDB" id="A0AA88E1A6"/>